<dbReference type="Pfam" id="PF09374">
    <property type="entry name" value="PG_binding_3"/>
    <property type="match status" value="1"/>
</dbReference>
<proteinExistence type="predicted"/>
<dbReference type="SUPFAM" id="SSF53955">
    <property type="entry name" value="Lysozyme-like"/>
    <property type="match status" value="1"/>
</dbReference>
<evidence type="ECO:0000259" key="1">
    <source>
        <dbReference type="Pfam" id="PF05838"/>
    </source>
</evidence>
<feature type="domain" description="TtsA-like Glycoside hydrolase family 108" evidence="1">
    <location>
        <begin position="21"/>
        <end position="101"/>
    </location>
</feature>
<dbReference type="Proteomes" id="UP000317938">
    <property type="component" value="Unassembled WGS sequence"/>
</dbReference>
<comment type="caution">
    <text evidence="3">The sequence shown here is derived from an EMBL/GenBank/DDBJ whole genome shotgun (WGS) entry which is preliminary data.</text>
</comment>
<keyword evidence="4" id="KW-1185">Reference proteome</keyword>
<accession>A0ABY3FE41</accession>
<feature type="domain" description="Peptidoglycan binding" evidence="2">
    <location>
        <begin position="107"/>
        <end position="170"/>
    </location>
</feature>
<dbReference type="RefSeq" id="WP_145236410.1">
    <property type="nucleotide sequence ID" value="NZ_VNFF01000007.1"/>
</dbReference>
<evidence type="ECO:0000313" key="4">
    <source>
        <dbReference type="Proteomes" id="UP000317938"/>
    </source>
</evidence>
<sequence length="192" mass="21735">MKKLIPADLTPHYSRAFLFCMDWIYEAEGGDSDHSADKGGRTRFGISKGAYPSEDIPTLTWPQAMRIYHRDFWRGSRAKELAEHGLLELAFLHCDAAINHGVPLANMLLQQVLGVKVDGILGSRTLAAAINHNQEDLLVDYFARRASKYSRIAVNDPSQITFLYGWHRRLFKLENRIEKATTLEPFYIGVAA</sequence>
<dbReference type="Pfam" id="PF05838">
    <property type="entry name" value="Glyco_hydro_108"/>
    <property type="match status" value="1"/>
</dbReference>
<evidence type="ECO:0000313" key="3">
    <source>
        <dbReference type="EMBL" id="TVU83777.1"/>
    </source>
</evidence>
<organism evidence="3 4">
    <name type="scientific">Pseudoalteromonas neustonica</name>
    <dbReference type="NCBI Taxonomy" id="1840331"/>
    <lineage>
        <taxon>Bacteria</taxon>
        <taxon>Pseudomonadati</taxon>
        <taxon>Pseudomonadota</taxon>
        <taxon>Gammaproteobacteria</taxon>
        <taxon>Alteromonadales</taxon>
        <taxon>Pseudoalteromonadaceae</taxon>
        <taxon>Pseudoalteromonas</taxon>
    </lineage>
</organism>
<dbReference type="InterPro" id="IPR023346">
    <property type="entry name" value="Lysozyme-like_dom_sf"/>
</dbReference>
<dbReference type="InterPro" id="IPR018537">
    <property type="entry name" value="Peptidoglycan-bd_3"/>
</dbReference>
<gene>
    <name evidence="3" type="ORF">FQP85_08355</name>
</gene>
<name>A0ABY3FE41_9GAMM</name>
<evidence type="ECO:0000259" key="2">
    <source>
        <dbReference type="Pfam" id="PF09374"/>
    </source>
</evidence>
<reference evidence="3 4" key="1">
    <citation type="submission" date="2019-07" db="EMBL/GenBank/DDBJ databases">
        <title>Diversity of Bacteria from Kongsfjorden, Arctic.</title>
        <authorList>
            <person name="Yu Y."/>
        </authorList>
    </citation>
    <scope>NUCLEOTIDE SEQUENCE [LARGE SCALE GENOMIC DNA]</scope>
    <source>
        <strain evidence="3 4">SM1927</strain>
    </source>
</reference>
<dbReference type="EMBL" id="VNFF01000007">
    <property type="protein sequence ID" value="TVU83777.1"/>
    <property type="molecule type" value="Genomic_DNA"/>
</dbReference>
<dbReference type="Gene3D" id="1.20.141.10">
    <property type="entry name" value="Chitosanase, subunit A, domain 1"/>
    <property type="match status" value="1"/>
</dbReference>
<protein>
    <submittedName>
        <fullName evidence="3">Peptidoglycan-binding protein</fullName>
    </submittedName>
</protein>
<dbReference type="InterPro" id="IPR008565">
    <property type="entry name" value="TtsA-like_GH18_dom"/>
</dbReference>